<keyword evidence="6" id="KW-0029">Amino-acid transport</keyword>
<evidence type="ECO:0000256" key="10">
    <source>
        <dbReference type="SAM" id="Phobius"/>
    </source>
</evidence>
<keyword evidence="4" id="KW-1003">Cell membrane</keyword>
<dbReference type="Gene3D" id="1.20.1740.10">
    <property type="entry name" value="Amino acid/polyamine transporter I"/>
    <property type="match status" value="1"/>
</dbReference>
<comment type="subcellular location">
    <subcellularLocation>
        <location evidence="1">Cell membrane</location>
        <topology evidence="1">Multi-pass membrane protein</topology>
    </subcellularLocation>
</comment>
<keyword evidence="7 10" id="KW-1133">Transmembrane helix</keyword>
<comment type="similarity">
    <text evidence="2">Belongs to the amino acid-polyamine-organocation (APC) superfamily. Basic amino acid/polyamine antiporter (APA) (TC 2.A.3.2) family.</text>
</comment>
<name>A0A0R2APT3_9LACO</name>
<protein>
    <recommendedName>
        <fullName evidence="9">Arginine-ornithine antiporter</fullName>
    </recommendedName>
</protein>
<dbReference type="PATRIC" id="fig|1423781.4.peg.1011"/>
<keyword evidence="8 10" id="KW-0472">Membrane</keyword>
<dbReference type="EMBL" id="AYYQ01000018">
    <property type="protein sequence ID" value="KRM68655.1"/>
    <property type="molecule type" value="Genomic_DNA"/>
</dbReference>
<gene>
    <name evidence="11" type="ORF">FD06_GL000974</name>
</gene>
<dbReference type="NCBIfam" id="TIGR03810">
    <property type="entry name" value="arg_ornith_anti"/>
    <property type="match status" value="1"/>
</dbReference>
<keyword evidence="12" id="KW-1185">Reference proteome</keyword>
<dbReference type="AlphaFoldDB" id="A0A0R2APT3"/>
<dbReference type="InterPro" id="IPR050367">
    <property type="entry name" value="APC_superfamily"/>
</dbReference>
<reference evidence="11 12" key="1">
    <citation type="journal article" date="2015" name="Genome Announc.">
        <title>Expanding the biotechnology potential of lactobacilli through comparative genomics of 213 strains and associated genera.</title>
        <authorList>
            <person name="Sun Z."/>
            <person name="Harris H.M."/>
            <person name="McCann A."/>
            <person name="Guo C."/>
            <person name="Argimon S."/>
            <person name="Zhang W."/>
            <person name="Yang X."/>
            <person name="Jeffery I.B."/>
            <person name="Cooney J.C."/>
            <person name="Kagawa T.F."/>
            <person name="Liu W."/>
            <person name="Song Y."/>
            <person name="Salvetti E."/>
            <person name="Wrobel A."/>
            <person name="Rasinkangas P."/>
            <person name="Parkhill J."/>
            <person name="Rea M.C."/>
            <person name="O'Sullivan O."/>
            <person name="Ritari J."/>
            <person name="Douillard F.P."/>
            <person name="Paul Ross R."/>
            <person name="Yang R."/>
            <person name="Briner A.E."/>
            <person name="Felis G.E."/>
            <person name="de Vos W.M."/>
            <person name="Barrangou R."/>
            <person name="Klaenhammer T.R."/>
            <person name="Caufield P.W."/>
            <person name="Cui Y."/>
            <person name="Zhang H."/>
            <person name="O'Toole P.W."/>
        </authorList>
    </citation>
    <scope>NUCLEOTIDE SEQUENCE [LARGE SCALE GENOMIC DNA]</scope>
    <source>
        <strain evidence="11 12">DSM 23829</strain>
    </source>
</reference>
<sequence>MMSRSRKKLSLLELVGLVMGSIIGGGVFNLMHDMSMKAGIGAILIGWIITCIGMLSLAFCFQNLTMQRPDLQAGIYSYAEAGFGKYMGFNAAWGYWLSVLLGNVSYATLLMSAMGYFFPIFGNGQNIYSILVASCFLWGCHFMILKGVESASFVNIIITITKLVPLFLFILIMIVSFKMNVFTSDFWLTKSGKFEFSSVLTQVKSTMLVTIWVFAGIEGAVVFSGSAKHRKDIGRATVLGIIIIALLYILITVLSFGVMKQAQLANLPQPAMGYLLQSVVGKWGAMLVNFGLIVSVLGAWLSFTMFAGELPYEAAKVGTFPKLFAKENKNGAPINSLIFTNVVIELFMLSFLFADKAYNLFFSIASSASLIPYAFSSFYQVKYSVQNSFNHRKKNIFIGILSSLYSIWLLYAAGMNYLLLTMLLFACGIPVYLYLQIKDNNSMKVFTSAEKVSAIILFILGLTGLLGLLMGFVKLG</sequence>
<dbReference type="PANTHER" id="PTHR42770:SF4">
    <property type="entry name" value="ARGININE_ORNITHINE ANTIPORTER-RELATED"/>
    <property type="match status" value="1"/>
</dbReference>
<feature type="transmembrane region" description="Helical" evidence="10">
    <location>
        <begin position="236"/>
        <end position="259"/>
    </location>
</feature>
<evidence type="ECO:0000313" key="12">
    <source>
        <dbReference type="Proteomes" id="UP000052012"/>
    </source>
</evidence>
<organism evidence="11 12">
    <name type="scientific">Apilactobacillus ozensis DSM 23829 = JCM 17196</name>
    <dbReference type="NCBI Taxonomy" id="1423781"/>
    <lineage>
        <taxon>Bacteria</taxon>
        <taxon>Bacillati</taxon>
        <taxon>Bacillota</taxon>
        <taxon>Bacilli</taxon>
        <taxon>Lactobacillales</taxon>
        <taxon>Lactobacillaceae</taxon>
        <taxon>Apilactobacillus</taxon>
    </lineage>
</organism>
<keyword evidence="5 10" id="KW-0812">Transmembrane</keyword>
<evidence type="ECO:0000256" key="7">
    <source>
        <dbReference type="ARBA" id="ARBA00022989"/>
    </source>
</evidence>
<feature type="transmembrane region" description="Helical" evidence="10">
    <location>
        <begin position="95"/>
        <end position="121"/>
    </location>
</feature>
<feature type="transmembrane region" description="Helical" evidence="10">
    <location>
        <begin position="205"/>
        <end position="224"/>
    </location>
</feature>
<feature type="transmembrane region" description="Helical" evidence="10">
    <location>
        <begin position="393"/>
        <end position="411"/>
    </location>
</feature>
<dbReference type="InterPro" id="IPR022461">
    <property type="entry name" value="Arg/Orn_antiprt_ArcD"/>
</dbReference>
<evidence type="ECO:0000256" key="9">
    <source>
        <dbReference type="NCBIfam" id="TIGR03810"/>
    </source>
</evidence>
<dbReference type="InterPro" id="IPR002293">
    <property type="entry name" value="AA/rel_permease1"/>
</dbReference>
<evidence type="ECO:0000256" key="2">
    <source>
        <dbReference type="ARBA" id="ARBA00008220"/>
    </source>
</evidence>
<feature type="transmembrane region" description="Helical" evidence="10">
    <location>
        <begin position="12"/>
        <end position="32"/>
    </location>
</feature>
<dbReference type="GO" id="GO:0006527">
    <property type="term" value="P:L-arginine catabolic process"/>
    <property type="evidence" value="ECO:0007669"/>
    <property type="project" value="UniProtKB-UniRule"/>
</dbReference>
<accession>A0A0R2APT3</accession>
<dbReference type="Proteomes" id="UP000052012">
    <property type="component" value="Unassembled WGS sequence"/>
</dbReference>
<feature type="transmembrane region" description="Helical" evidence="10">
    <location>
        <begin position="152"/>
        <end position="177"/>
    </location>
</feature>
<dbReference type="PANTHER" id="PTHR42770">
    <property type="entry name" value="AMINO ACID TRANSPORTER-RELATED"/>
    <property type="match status" value="1"/>
</dbReference>
<feature type="transmembrane region" description="Helical" evidence="10">
    <location>
        <begin position="279"/>
        <end position="303"/>
    </location>
</feature>
<feature type="transmembrane region" description="Helical" evidence="10">
    <location>
        <begin position="127"/>
        <end position="145"/>
    </location>
</feature>
<evidence type="ECO:0000256" key="4">
    <source>
        <dbReference type="ARBA" id="ARBA00022475"/>
    </source>
</evidence>
<dbReference type="PIRSF" id="PIRSF006060">
    <property type="entry name" value="AA_transporter"/>
    <property type="match status" value="1"/>
</dbReference>
<dbReference type="GO" id="GO:0043858">
    <property type="term" value="F:arginine:ornithine antiporter activity"/>
    <property type="evidence" value="ECO:0007669"/>
    <property type="project" value="UniProtKB-UniRule"/>
</dbReference>
<evidence type="ECO:0000256" key="5">
    <source>
        <dbReference type="ARBA" id="ARBA00022692"/>
    </source>
</evidence>
<evidence type="ECO:0000256" key="3">
    <source>
        <dbReference type="ARBA" id="ARBA00022448"/>
    </source>
</evidence>
<dbReference type="GO" id="GO:1903826">
    <property type="term" value="P:L-arginine transmembrane transport"/>
    <property type="evidence" value="ECO:0007669"/>
    <property type="project" value="InterPro"/>
</dbReference>
<evidence type="ECO:0000313" key="11">
    <source>
        <dbReference type="EMBL" id="KRM68655.1"/>
    </source>
</evidence>
<comment type="caution">
    <text evidence="11">The sequence shown here is derived from an EMBL/GenBank/DDBJ whole genome shotgun (WGS) entry which is preliminary data.</text>
</comment>
<feature type="transmembrane region" description="Helical" evidence="10">
    <location>
        <begin position="360"/>
        <end position="381"/>
    </location>
</feature>
<keyword evidence="3" id="KW-0813">Transport</keyword>
<feature type="transmembrane region" description="Helical" evidence="10">
    <location>
        <begin position="417"/>
        <end position="435"/>
    </location>
</feature>
<evidence type="ECO:0000256" key="1">
    <source>
        <dbReference type="ARBA" id="ARBA00004651"/>
    </source>
</evidence>
<feature type="transmembrane region" description="Helical" evidence="10">
    <location>
        <begin position="332"/>
        <end position="354"/>
    </location>
</feature>
<dbReference type="Pfam" id="PF13520">
    <property type="entry name" value="AA_permease_2"/>
    <property type="match status" value="1"/>
</dbReference>
<dbReference type="GO" id="GO:0005886">
    <property type="term" value="C:plasma membrane"/>
    <property type="evidence" value="ECO:0007669"/>
    <property type="project" value="UniProtKB-SubCell"/>
</dbReference>
<evidence type="ECO:0000256" key="8">
    <source>
        <dbReference type="ARBA" id="ARBA00023136"/>
    </source>
</evidence>
<evidence type="ECO:0000256" key="6">
    <source>
        <dbReference type="ARBA" id="ARBA00022970"/>
    </source>
</evidence>
<feature type="transmembrane region" description="Helical" evidence="10">
    <location>
        <begin position="38"/>
        <end position="61"/>
    </location>
</feature>
<dbReference type="InterPro" id="IPR004754">
    <property type="entry name" value="Amino_acid_antiprt"/>
</dbReference>
<feature type="transmembrane region" description="Helical" evidence="10">
    <location>
        <begin position="455"/>
        <end position="473"/>
    </location>
</feature>
<dbReference type="STRING" id="1423781.FD06_GL000974"/>
<proteinExistence type="inferred from homology"/>
<dbReference type="NCBIfam" id="TIGR00905">
    <property type="entry name" value="2A0302"/>
    <property type="match status" value="1"/>
</dbReference>